<dbReference type="EMBL" id="JAPCHY010000001">
    <property type="protein sequence ID" value="MCW4471160.1"/>
    <property type="molecule type" value="Genomic_DNA"/>
</dbReference>
<comment type="similarity">
    <text evidence="1">Belongs to the universal stress protein A family.</text>
</comment>
<dbReference type="InterPro" id="IPR006015">
    <property type="entry name" value="Universal_stress_UspA"/>
</dbReference>
<evidence type="ECO:0000256" key="1">
    <source>
        <dbReference type="ARBA" id="ARBA00008791"/>
    </source>
</evidence>
<dbReference type="PANTHER" id="PTHR46268">
    <property type="entry name" value="STRESS RESPONSE PROTEIN NHAX"/>
    <property type="match status" value="1"/>
</dbReference>
<reference evidence="3 4" key="1">
    <citation type="submission" date="2022-10" db="EMBL/GenBank/DDBJ databases">
        <title>Xanthomonas sp. H13-6.</title>
        <authorList>
            <person name="Liu X."/>
            <person name="Deng Z."/>
            <person name="Jiang Y."/>
            <person name="Yu T."/>
            <person name="Ai J."/>
        </authorList>
    </citation>
    <scope>NUCLEOTIDE SEQUENCE [LARGE SCALE GENOMIC DNA]</scope>
    <source>
        <strain evidence="3 4">H13-6</strain>
    </source>
</reference>
<dbReference type="Gene3D" id="3.40.50.620">
    <property type="entry name" value="HUPs"/>
    <property type="match status" value="1"/>
</dbReference>
<accession>A0ABT3JRV1</accession>
<comment type="caution">
    <text evidence="3">The sequence shown here is derived from an EMBL/GenBank/DDBJ whole genome shotgun (WGS) entry which is preliminary data.</text>
</comment>
<name>A0ABT3JRV1_9XANT</name>
<proteinExistence type="inferred from homology"/>
<protein>
    <submittedName>
        <fullName evidence="3">Universal stress protein</fullName>
    </submittedName>
</protein>
<dbReference type="InterPro" id="IPR014729">
    <property type="entry name" value="Rossmann-like_a/b/a_fold"/>
</dbReference>
<evidence type="ECO:0000259" key="2">
    <source>
        <dbReference type="Pfam" id="PF00582"/>
    </source>
</evidence>
<sequence length="143" mass="14635">MAVAVDGSPQSAGAVSQARRLAPDAALQLVQAVGVPLPFQQAMLRAGMAQADIDRYHAALAGQAREALSAFQRDIPGAGKLPVRILDGEPGPALVRFSRGARVDLLALGSHGRGAALQAVLGSVARRLIVEAACDVLVATGRP</sequence>
<evidence type="ECO:0000313" key="3">
    <source>
        <dbReference type="EMBL" id="MCW4471160.1"/>
    </source>
</evidence>
<feature type="domain" description="UspA" evidence="2">
    <location>
        <begin position="3"/>
        <end position="138"/>
    </location>
</feature>
<dbReference type="CDD" id="cd00293">
    <property type="entry name" value="USP-like"/>
    <property type="match status" value="1"/>
</dbReference>
<keyword evidence="4" id="KW-1185">Reference proteome</keyword>
<dbReference type="Proteomes" id="UP001209922">
    <property type="component" value="Unassembled WGS sequence"/>
</dbReference>
<dbReference type="InterPro" id="IPR006016">
    <property type="entry name" value="UspA"/>
</dbReference>
<dbReference type="PRINTS" id="PR01438">
    <property type="entry name" value="UNVRSLSTRESS"/>
</dbReference>
<dbReference type="SUPFAM" id="SSF52402">
    <property type="entry name" value="Adenine nucleotide alpha hydrolases-like"/>
    <property type="match status" value="1"/>
</dbReference>
<dbReference type="PANTHER" id="PTHR46268:SF6">
    <property type="entry name" value="UNIVERSAL STRESS PROTEIN UP12"/>
    <property type="match status" value="1"/>
</dbReference>
<organism evidence="3 4">
    <name type="scientific">Xanthomonas chitinilytica</name>
    <dbReference type="NCBI Taxonomy" id="2989819"/>
    <lineage>
        <taxon>Bacteria</taxon>
        <taxon>Pseudomonadati</taxon>
        <taxon>Pseudomonadota</taxon>
        <taxon>Gammaproteobacteria</taxon>
        <taxon>Lysobacterales</taxon>
        <taxon>Lysobacteraceae</taxon>
        <taxon>Xanthomonas</taxon>
    </lineage>
</organism>
<evidence type="ECO:0000313" key="4">
    <source>
        <dbReference type="Proteomes" id="UP001209922"/>
    </source>
</evidence>
<gene>
    <name evidence="3" type="ORF">OK345_01380</name>
</gene>
<dbReference type="Pfam" id="PF00582">
    <property type="entry name" value="Usp"/>
    <property type="match status" value="1"/>
</dbReference>